<keyword evidence="8" id="KW-0482">Metalloprotease</keyword>
<name>A0A0L6UM60_9BASI</name>
<comment type="caution">
    <text evidence="8">The sequence shown here is derived from an EMBL/GenBank/DDBJ whole genome shotgun (WGS) entry which is preliminary data.</text>
</comment>
<dbReference type="InterPro" id="IPR024079">
    <property type="entry name" value="MetalloPept_cat_dom_sf"/>
</dbReference>
<accession>A0A0L6UM60</accession>
<dbReference type="VEuPathDB" id="FungiDB:VP01_48g9"/>
<dbReference type="Proteomes" id="UP000037035">
    <property type="component" value="Unassembled WGS sequence"/>
</dbReference>
<dbReference type="FunFam" id="4.10.70.10:FF:000003">
    <property type="entry name" value="Disintegrin and metalloproteinase domain-containing protein 17"/>
    <property type="match status" value="1"/>
</dbReference>
<feature type="active site" evidence="4">
    <location>
        <position position="563"/>
    </location>
</feature>
<keyword evidence="8" id="KW-0378">Hydrolase</keyword>
<evidence type="ECO:0000259" key="7">
    <source>
        <dbReference type="PROSITE" id="PS50215"/>
    </source>
</evidence>
<dbReference type="SUPFAM" id="SSF57552">
    <property type="entry name" value="Blood coagulation inhibitor (disintegrin)"/>
    <property type="match status" value="1"/>
</dbReference>
<reference evidence="8 9" key="1">
    <citation type="submission" date="2015-08" db="EMBL/GenBank/DDBJ databases">
        <title>Next Generation Sequencing and Analysis of the Genome of Puccinia sorghi L Schw, the Causal Agent of Maize Common Rust.</title>
        <authorList>
            <person name="Rochi L."/>
            <person name="Burguener G."/>
            <person name="Darino M."/>
            <person name="Turjanski A."/>
            <person name="Kreff E."/>
            <person name="Dieguez M.J."/>
            <person name="Sacco F."/>
        </authorList>
    </citation>
    <scope>NUCLEOTIDE SEQUENCE [LARGE SCALE GENOMIC DNA]</scope>
    <source>
        <strain evidence="8 9">RO10H11247</strain>
    </source>
</reference>
<feature type="binding site" evidence="4">
    <location>
        <position position="572"/>
    </location>
    <ligand>
        <name>Zn(2+)</name>
        <dbReference type="ChEBI" id="CHEBI:29105"/>
        <note>catalytic</note>
    </ligand>
</feature>
<feature type="region of interest" description="Disordered" evidence="5">
    <location>
        <begin position="120"/>
        <end position="149"/>
    </location>
</feature>
<dbReference type="SMART" id="SM00050">
    <property type="entry name" value="DISIN"/>
    <property type="match status" value="1"/>
</dbReference>
<dbReference type="InterPro" id="IPR036436">
    <property type="entry name" value="Disintegrin_dom_sf"/>
</dbReference>
<dbReference type="PANTHER" id="PTHR11905">
    <property type="entry name" value="ADAM A DISINTEGRIN AND METALLOPROTEASE DOMAIN"/>
    <property type="match status" value="1"/>
</dbReference>
<proteinExistence type="predicted"/>
<dbReference type="AlphaFoldDB" id="A0A0L6UM60"/>
<evidence type="ECO:0000313" key="8">
    <source>
        <dbReference type="EMBL" id="KNZ49619.1"/>
    </source>
</evidence>
<organism evidence="8 9">
    <name type="scientific">Puccinia sorghi</name>
    <dbReference type="NCBI Taxonomy" id="27349"/>
    <lineage>
        <taxon>Eukaryota</taxon>
        <taxon>Fungi</taxon>
        <taxon>Dikarya</taxon>
        <taxon>Basidiomycota</taxon>
        <taxon>Pucciniomycotina</taxon>
        <taxon>Pucciniomycetes</taxon>
        <taxon>Pucciniales</taxon>
        <taxon>Pucciniaceae</taxon>
        <taxon>Puccinia</taxon>
    </lineage>
</organism>
<protein>
    <recommendedName>
        <fullName evidence="3">Disintegrin and metalloproteinase domain-containing protein B</fullName>
    </recommendedName>
</protein>
<dbReference type="Pfam" id="PF00200">
    <property type="entry name" value="Disintegrin"/>
    <property type="match status" value="1"/>
</dbReference>
<dbReference type="Gene3D" id="3.40.390.10">
    <property type="entry name" value="Collagenase (Catalytic Domain)"/>
    <property type="match status" value="1"/>
</dbReference>
<dbReference type="SUPFAM" id="SSF55486">
    <property type="entry name" value="Metalloproteases ('zincins'), catalytic domain"/>
    <property type="match status" value="1"/>
</dbReference>
<comment type="caution">
    <text evidence="4">Lacks conserved residue(s) required for the propagation of feature annotation.</text>
</comment>
<keyword evidence="8" id="KW-0645">Protease</keyword>
<dbReference type="EMBL" id="LAVV01010054">
    <property type="protein sequence ID" value="KNZ49619.1"/>
    <property type="molecule type" value="Genomic_DNA"/>
</dbReference>
<dbReference type="InterPro" id="IPR001590">
    <property type="entry name" value="Peptidase_M12B"/>
</dbReference>
<evidence type="ECO:0000256" key="5">
    <source>
        <dbReference type="SAM" id="MobiDB-lite"/>
    </source>
</evidence>
<dbReference type="STRING" id="27349.A0A0L6UM60"/>
<sequence length="842" mass="91254">MLSACFVIHLRKHVQSRWQACIGWHRPPSAEDFKFTAESAAQRLSQRQQRWQRNANEATLPQAHSGAPLRWDKDMRVEWKFAGKSERRLSGLSTHFPPIKRVEHISQVEIKVLPRQRSFQKSVQGSRVNEGPDIWYDDSGGGGPSPAELRSDDSFLMSVVMPSSSGPLQASSPDYPQEHRFTLFLQPTTDLLHPQARIIYGSSTSSRDGPAGATNTVVALAHEDILAYSGWVIKPSGVASWWAEQLRLPEEDRIRYDPSSQRWKHDSRVIGWARILVHQSRGMRHAQDLQNLVYEGSFEASGDIWHIKTFDSYNLIRRPTDHTPARWDTHPSGGLIAWHETAVGEASHGFLGPQPSAIPHLQKRQSIDSLSGSMGQTDYSKSIGSTEGCPSTRKVVYMGIAADCTYIGKYGSQDAARMAILNNLNTVSALFERSFNVSLAIVELKILDPLCPLCPSPDLPWNIGCPDSTPQGLALDARLSAFSQWRGQKGGSDGAGLWHLMTACPSGQEVGVAWLGTLCKVTAEGSSDNGLNSLVRKPSSTQVTSGTGVTSANPSEWQVMAHEIGHNFGAIHDCSSGCEGKTDQCCPFTATRCEPDQDYIMTATSSRPTSCFSACTIGNVCTNLKGEMNSGGSRVDTGCLSEPGAHRNISMYQCGNGIVDPGEDCDPGDTPSACCQWGVCKFVPQAVCDPRHSSCCTQRCQFSPSGTVCRQVTDPVCDMAETCSGKDAKCPEDRFVQNGLACGPANAGLSCAAGKCTSRDRQCQAQDPSLGLKQACDPAASIDCRIACKDPNKPDQCIVLEKMFQEGSPCGCGGFCSATGTCVGGDQVGCGQNWREVSHDSF</sequence>
<keyword evidence="1" id="KW-1015">Disulfide bond</keyword>
<evidence type="ECO:0000256" key="3">
    <source>
        <dbReference type="ARBA" id="ARBA00074021"/>
    </source>
</evidence>
<feature type="binding site" evidence="4">
    <location>
        <position position="562"/>
    </location>
    <ligand>
        <name>Zn(2+)</name>
        <dbReference type="ChEBI" id="CHEBI:29105"/>
        <note>catalytic</note>
    </ligand>
</feature>
<dbReference type="GO" id="GO:0007229">
    <property type="term" value="P:integrin-mediated signaling pathway"/>
    <property type="evidence" value="ECO:0007669"/>
    <property type="project" value="UniProtKB-KW"/>
</dbReference>
<dbReference type="GO" id="GO:0046872">
    <property type="term" value="F:metal ion binding"/>
    <property type="evidence" value="ECO:0007669"/>
    <property type="project" value="UniProtKB-KW"/>
</dbReference>
<dbReference type="Gene3D" id="4.10.70.10">
    <property type="entry name" value="Disintegrin domain"/>
    <property type="match status" value="1"/>
</dbReference>
<dbReference type="PROSITE" id="PS50215">
    <property type="entry name" value="ADAM_MEPRO"/>
    <property type="match status" value="1"/>
</dbReference>
<dbReference type="InterPro" id="IPR001762">
    <property type="entry name" value="Disintegrin_dom"/>
</dbReference>
<dbReference type="GO" id="GO:0006508">
    <property type="term" value="P:proteolysis"/>
    <property type="evidence" value="ECO:0007669"/>
    <property type="project" value="UniProtKB-KW"/>
</dbReference>
<dbReference type="OrthoDB" id="5951731at2759"/>
<keyword evidence="8" id="KW-0401">Integrin</keyword>
<evidence type="ECO:0000256" key="4">
    <source>
        <dbReference type="PROSITE-ProRule" id="PRU00276"/>
    </source>
</evidence>
<feature type="domain" description="Peptidase M12B" evidence="7">
    <location>
        <begin position="394"/>
        <end position="620"/>
    </location>
</feature>
<feature type="binding site" evidence="4">
    <location>
        <position position="566"/>
    </location>
    <ligand>
        <name>Zn(2+)</name>
        <dbReference type="ChEBI" id="CHEBI:29105"/>
        <note>catalytic</note>
    </ligand>
</feature>
<evidence type="ECO:0000313" key="9">
    <source>
        <dbReference type="Proteomes" id="UP000037035"/>
    </source>
</evidence>
<dbReference type="Pfam" id="PF13688">
    <property type="entry name" value="Reprolysin_5"/>
    <property type="match status" value="1"/>
</dbReference>
<keyword evidence="4" id="KW-0862">Zinc</keyword>
<evidence type="ECO:0000259" key="6">
    <source>
        <dbReference type="PROSITE" id="PS50214"/>
    </source>
</evidence>
<dbReference type="PANTHER" id="PTHR11905:SF159">
    <property type="entry name" value="ADAM METALLOPROTEASE"/>
    <property type="match status" value="1"/>
</dbReference>
<comment type="function">
    <text evidence="2">Probable zinc protease.</text>
</comment>
<evidence type="ECO:0000256" key="2">
    <source>
        <dbReference type="ARBA" id="ARBA00056552"/>
    </source>
</evidence>
<gene>
    <name evidence="8" type="ORF">VP01_48g9</name>
</gene>
<dbReference type="GO" id="GO:0004222">
    <property type="term" value="F:metalloendopeptidase activity"/>
    <property type="evidence" value="ECO:0007669"/>
    <property type="project" value="InterPro"/>
</dbReference>
<keyword evidence="4" id="KW-0479">Metal-binding</keyword>
<feature type="domain" description="Disintegrin" evidence="6">
    <location>
        <begin position="651"/>
        <end position="738"/>
    </location>
</feature>
<keyword evidence="9" id="KW-1185">Reference proteome</keyword>
<evidence type="ECO:0000256" key="1">
    <source>
        <dbReference type="ARBA" id="ARBA00023157"/>
    </source>
</evidence>
<dbReference type="PROSITE" id="PS50214">
    <property type="entry name" value="DISINTEGRIN_2"/>
    <property type="match status" value="1"/>
</dbReference>